<protein>
    <submittedName>
        <fullName evidence="1">Uncharacterized protein</fullName>
    </submittedName>
</protein>
<dbReference type="EMBL" id="MDYN01000042">
    <property type="protein sequence ID" value="OQD79867.1"/>
    <property type="molecule type" value="Genomic_DNA"/>
</dbReference>
<proteinExistence type="predicted"/>
<name>A0A1V6PT32_9EURO</name>
<organism evidence="1 2">
    <name type="scientific">Penicillium antarcticum</name>
    <dbReference type="NCBI Taxonomy" id="416450"/>
    <lineage>
        <taxon>Eukaryota</taxon>
        <taxon>Fungi</taxon>
        <taxon>Dikarya</taxon>
        <taxon>Ascomycota</taxon>
        <taxon>Pezizomycotina</taxon>
        <taxon>Eurotiomycetes</taxon>
        <taxon>Eurotiomycetidae</taxon>
        <taxon>Eurotiales</taxon>
        <taxon>Aspergillaceae</taxon>
        <taxon>Penicillium</taxon>
    </lineage>
</organism>
<reference evidence="2" key="1">
    <citation type="journal article" date="2017" name="Nat. Microbiol.">
        <title>Global analysis of biosynthetic gene clusters reveals vast potential of secondary metabolite production in Penicillium species.</title>
        <authorList>
            <person name="Nielsen J.C."/>
            <person name="Grijseels S."/>
            <person name="Prigent S."/>
            <person name="Ji B."/>
            <person name="Dainat J."/>
            <person name="Nielsen K.F."/>
            <person name="Frisvad J.C."/>
            <person name="Workman M."/>
            <person name="Nielsen J."/>
        </authorList>
    </citation>
    <scope>NUCLEOTIDE SEQUENCE [LARGE SCALE GENOMIC DNA]</scope>
    <source>
        <strain evidence="2">IBT 31811</strain>
    </source>
</reference>
<gene>
    <name evidence="1" type="ORF">PENANT_c042G01252</name>
</gene>
<sequence>MPPVGTGHVIFIGTVQEPALLWPIEKINILGFMDSYHGGTIGSIDCSEPYTSIRLSGTVTTFTWLTSPY</sequence>
<evidence type="ECO:0000313" key="1">
    <source>
        <dbReference type="EMBL" id="OQD79867.1"/>
    </source>
</evidence>
<comment type="caution">
    <text evidence="1">The sequence shown here is derived from an EMBL/GenBank/DDBJ whole genome shotgun (WGS) entry which is preliminary data.</text>
</comment>
<dbReference type="AlphaFoldDB" id="A0A1V6PT32"/>
<dbReference type="Proteomes" id="UP000191672">
    <property type="component" value="Unassembled WGS sequence"/>
</dbReference>
<evidence type="ECO:0000313" key="2">
    <source>
        <dbReference type="Proteomes" id="UP000191672"/>
    </source>
</evidence>
<keyword evidence="2" id="KW-1185">Reference proteome</keyword>
<accession>A0A1V6PT32</accession>